<dbReference type="Proteomes" id="UP000679307">
    <property type="component" value="Chromosome"/>
</dbReference>
<protein>
    <submittedName>
        <fullName evidence="2">Uncharacterized protein</fullName>
    </submittedName>
</protein>
<evidence type="ECO:0000313" key="2">
    <source>
        <dbReference type="EMBL" id="QVT81051.1"/>
    </source>
</evidence>
<feature type="compositionally biased region" description="Acidic residues" evidence="1">
    <location>
        <begin position="451"/>
        <end position="460"/>
    </location>
</feature>
<feature type="region of interest" description="Disordered" evidence="1">
    <location>
        <begin position="1"/>
        <end position="28"/>
    </location>
</feature>
<feature type="compositionally biased region" description="Basic residues" evidence="1">
    <location>
        <begin position="15"/>
        <end position="24"/>
    </location>
</feature>
<dbReference type="EMBL" id="CP075371">
    <property type="protein sequence ID" value="QVT81051.1"/>
    <property type="molecule type" value="Genomic_DNA"/>
</dbReference>
<feature type="compositionally biased region" description="Low complexity" evidence="1">
    <location>
        <begin position="432"/>
        <end position="442"/>
    </location>
</feature>
<evidence type="ECO:0000313" key="3">
    <source>
        <dbReference type="Proteomes" id="UP000679307"/>
    </source>
</evidence>
<keyword evidence="3" id="KW-1185">Reference proteome</keyword>
<reference evidence="2 3" key="1">
    <citation type="submission" date="2021-05" db="EMBL/GenBank/DDBJ databases">
        <title>Complete genome of Nocardioides aquaticus KCTC 9944T isolated from meromictic and hypersaline Ekho Lake, Antarctica.</title>
        <authorList>
            <person name="Hwang K."/>
            <person name="Kim K.M."/>
            <person name="Choe H."/>
        </authorList>
    </citation>
    <scope>NUCLEOTIDE SEQUENCE [LARGE SCALE GENOMIC DNA]</scope>
    <source>
        <strain evidence="2 3">KCTC 9944</strain>
    </source>
</reference>
<feature type="region of interest" description="Disordered" evidence="1">
    <location>
        <begin position="286"/>
        <end position="365"/>
    </location>
</feature>
<feature type="compositionally biased region" description="Basic and acidic residues" evidence="1">
    <location>
        <begin position="479"/>
        <end position="489"/>
    </location>
</feature>
<feature type="region of interest" description="Disordered" evidence="1">
    <location>
        <begin position="386"/>
        <end position="590"/>
    </location>
</feature>
<organism evidence="2 3">
    <name type="scientific">Nocardioides aquaticus</name>
    <dbReference type="NCBI Taxonomy" id="160826"/>
    <lineage>
        <taxon>Bacteria</taxon>
        <taxon>Bacillati</taxon>
        <taxon>Actinomycetota</taxon>
        <taxon>Actinomycetes</taxon>
        <taxon>Propionibacteriales</taxon>
        <taxon>Nocardioidaceae</taxon>
        <taxon>Nocardioides</taxon>
    </lineage>
</organism>
<feature type="compositionally biased region" description="Basic and acidic residues" evidence="1">
    <location>
        <begin position="339"/>
        <end position="360"/>
    </location>
</feature>
<proteinExistence type="predicted"/>
<feature type="compositionally biased region" description="Basic and acidic residues" evidence="1">
    <location>
        <begin position="286"/>
        <end position="321"/>
    </location>
</feature>
<accession>A0ABX8EKN9</accession>
<evidence type="ECO:0000256" key="1">
    <source>
        <dbReference type="SAM" id="MobiDB-lite"/>
    </source>
</evidence>
<feature type="compositionally biased region" description="Gly residues" evidence="1">
    <location>
        <begin position="417"/>
        <end position="431"/>
    </location>
</feature>
<feature type="region of interest" description="Disordered" evidence="1">
    <location>
        <begin position="259"/>
        <end position="278"/>
    </location>
</feature>
<sequence length="608" mass="64544">MRCGQAEGDTGLVGLRRHHRAPGPHHLEQRHRITGAHRVRRVVHPGERQQVVDQGQQPAAVGLHPRHGATLVARELAELAVPEHLEVAHDAGHGRAQLVADGGDEGVLQRVDLLHPGQGALRGPLGLQLLGDVLRGADPAGDRAPVVDDLGQGGQVHALLVVAAPVRQQGAVVGAVHEGAEHGGVLGGDPDLRGLHPDRLVRVQEVAGTAQDVLGAVTQQALGAGVEQGDPALLVGADDRDPPGGVDHAGQLVALAGGLPVGGASQAHHQHQRDHHERAAHDVELQQHRDDLGRRPRRQPRDGAAAERVEGARDAGDDEHLGQGLPGPQPQRAPHQQRHHEEPERRDVVDHEHHRGDQQHRQPGQHLLATLGAGWLDPRCEEERQHDQLRGQVRGPDCQRHQGRVAEPGRCRRGQRHQGGGGRPEHGGGGVPVEVGEAVQPGSLAAAGGEDQPDDGDLGGDPECRGRGGVDRPTAGPGPEERDDRERRQPRPGPAPGQQQDARGDADRPQVAAVQACGRGEDRAPADDTDEEQEAGCPPVPHDPPGRSARGDPCPEAPILAPGRDPRARTVRIGPDPRTVVRTPPRAGVPPRWCRRARCAAGPCRRAR</sequence>
<gene>
    <name evidence="2" type="ORF">ENKNEFLB_03457</name>
</gene>
<name>A0ABX8EKN9_9ACTN</name>
<feature type="compositionally biased region" description="Low complexity" evidence="1">
    <location>
        <begin position="574"/>
        <end position="590"/>
    </location>
</feature>